<dbReference type="EMBL" id="JAMQBK010000035">
    <property type="protein sequence ID" value="MCM2371634.1"/>
    <property type="molecule type" value="Genomic_DNA"/>
</dbReference>
<evidence type="ECO:0000256" key="1">
    <source>
        <dbReference type="SAM" id="Phobius"/>
    </source>
</evidence>
<dbReference type="Proteomes" id="UP001202961">
    <property type="component" value="Unassembled WGS sequence"/>
</dbReference>
<reference evidence="2 3" key="1">
    <citation type="journal article" date="2022" name="Syst. Appl. Microbiol.">
        <title>Rhodopirellula aestuarii sp. nov., a novel member of the genus Rhodopirellula isolated from brackish sediments collected in the Tagus River estuary, Portugal.</title>
        <authorList>
            <person name="Vitorino I.R."/>
            <person name="Klimek D."/>
            <person name="Calusinska M."/>
            <person name="Lobo-da-Cunha A."/>
            <person name="Vasconcelos V."/>
            <person name="Lage O.M."/>
        </authorList>
    </citation>
    <scope>NUCLEOTIDE SEQUENCE [LARGE SCALE GENOMIC DNA]</scope>
    <source>
        <strain evidence="2 3">ICT_H3.1</strain>
    </source>
</reference>
<evidence type="ECO:0000313" key="3">
    <source>
        <dbReference type="Proteomes" id="UP001202961"/>
    </source>
</evidence>
<evidence type="ECO:0008006" key="4">
    <source>
        <dbReference type="Google" id="ProtNLM"/>
    </source>
</evidence>
<comment type="caution">
    <text evidence="2">The sequence shown here is derived from an EMBL/GenBank/DDBJ whole genome shotgun (WGS) entry which is preliminary data.</text>
</comment>
<feature type="transmembrane region" description="Helical" evidence="1">
    <location>
        <begin position="103"/>
        <end position="127"/>
    </location>
</feature>
<keyword evidence="3" id="KW-1185">Reference proteome</keyword>
<accession>A0ABT0U4M2</accession>
<gene>
    <name evidence="2" type="ORF">NB063_13565</name>
</gene>
<keyword evidence="1" id="KW-0472">Membrane</keyword>
<protein>
    <recommendedName>
        <fullName evidence="4">NADH dehydrogenase subunit 6</fullName>
    </recommendedName>
</protein>
<feature type="transmembrane region" description="Helical" evidence="1">
    <location>
        <begin position="61"/>
        <end position="83"/>
    </location>
</feature>
<keyword evidence="1" id="KW-0812">Transmembrane</keyword>
<evidence type="ECO:0000313" key="2">
    <source>
        <dbReference type="EMBL" id="MCM2371634.1"/>
    </source>
</evidence>
<sequence length="137" mass="14852">MLAKLDIVGPIGGKHSLAVETAKLSKWFVLILLFNVETGLFLAASLFVASRRLLACHVGRPTFPIAAFLVLTLVAAIASALQQDFPAIAYLSGNSDLYYEPALAVYYVSPVFLTIAVVSVFVNAIHFTKRSLVIVRK</sequence>
<dbReference type="RefSeq" id="WP_250929265.1">
    <property type="nucleotide sequence ID" value="NZ_JAMQBK010000035.1"/>
</dbReference>
<organism evidence="2 3">
    <name type="scientific">Aporhodopirellula aestuarii</name>
    <dbReference type="NCBI Taxonomy" id="2950107"/>
    <lineage>
        <taxon>Bacteria</taxon>
        <taxon>Pseudomonadati</taxon>
        <taxon>Planctomycetota</taxon>
        <taxon>Planctomycetia</taxon>
        <taxon>Pirellulales</taxon>
        <taxon>Pirellulaceae</taxon>
        <taxon>Aporhodopirellula</taxon>
    </lineage>
</organism>
<name>A0ABT0U4M2_9BACT</name>
<feature type="transmembrane region" description="Helical" evidence="1">
    <location>
        <begin position="27"/>
        <end position="49"/>
    </location>
</feature>
<proteinExistence type="predicted"/>
<keyword evidence="1" id="KW-1133">Transmembrane helix</keyword>